<dbReference type="OrthoDB" id="9979195at2759"/>
<proteinExistence type="predicted"/>
<protein>
    <submittedName>
        <fullName evidence="1">Uncharacterized protein</fullName>
    </submittedName>
</protein>
<dbReference type="AlphaFoldDB" id="A0A2S6CL92"/>
<sequence>MTAGLLRHADKSLNPTWDKGGLFYPRNETSTDEYGNWKLVELYTGNAAIAYARLNVTDGQKKMWEKPWSTEHFSAFPYIDGITFASGVDFLRCTWDTDKEAFVLTMRTWDGSRKIVQLQVKNLPAGRYGTYRDGKLVREQDLDDISKTLEMVIEVWNEQYLLPMGSVAYLYPYDQA</sequence>
<organism evidence="1 2">
    <name type="scientific">Cercospora berteroae</name>
    <dbReference type="NCBI Taxonomy" id="357750"/>
    <lineage>
        <taxon>Eukaryota</taxon>
        <taxon>Fungi</taxon>
        <taxon>Dikarya</taxon>
        <taxon>Ascomycota</taxon>
        <taxon>Pezizomycotina</taxon>
        <taxon>Dothideomycetes</taxon>
        <taxon>Dothideomycetidae</taxon>
        <taxon>Mycosphaerellales</taxon>
        <taxon>Mycosphaerellaceae</taxon>
        <taxon>Cercospora</taxon>
    </lineage>
</organism>
<evidence type="ECO:0000313" key="2">
    <source>
        <dbReference type="Proteomes" id="UP000237631"/>
    </source>
</evidence>
<name>A0A2S6CL92_9PEZI</name>
<dbReference type="Proteomes" id="UP000237631">
    <property type="component" value="Unassembled WGS sequence"/>
</dbReference>
<dbReference type="EMBL" id="PNEN01000266">
    <property type="protein sequence ID" value="PPJ60494.1"/>
    <property type="molecule type" value="Genomic_DNA"/>
</dbReference>
<reference evidence="2" key="1">
    <citation type="journal article" date="2017" name="bioRxiv">
        <title>Conservation of a gene cluster reveals novel cercosporin biosynthetic mechanisms and extends production to the genus Colletotrichum.</title>
        <authorList>
            <person name="de Jonge R."/>
            <person name="Ebert M.K."/>
            <person name="Huitt-Roehl C.R."/>
            <person name="Pal P."/>
            <person name="Suttle J.C."/>
            <person name="Spanner R.E."/>
            <person name="Neubauer J.D."/>
            <person name="Jurick W.M.II."/>
            <person name="Stott K.A."/>
            <person name="Secor G.A."/>
            <person name="Thomma B.P.H.J."/>
            <person name="Van de Peer Y."/>
            <person name="Townsend C.A."/>
            <person name="Bolton M.D."/>
        </authorList>
    </citation>
    <scope>NUCLEOTIDE SEQUENCE [LARGE SCALE GENOMIC DNA]</scope>
    <source>
        <strain evidence="2">CBS538.71</strain>
    </source>
</reference>
<accession>A0A2S6CL92</accession>
<gene>
    <name evidence="1" type="ORF">CBER1_03221</name>
</gene>
<comment type="caution">
    <text evidence="1">The sequence shown here is derived from an EMBL/GenBank/DDBJ whole genome shotgun (WGS) entry which is preliminary data.</text>
</comment>
<evidence type="ECO:0000313" key="1">
    <source>
        <dbReference type="EMBL" id="PPJ60494.1"/>
    </source>
</evidence>
<dbReference type="STRING" id="357750.A0A2S6CL92"/>
<keyword evidence="2" id="KW-1185">Reference proteome</keyword>